<sequence length="33" mass="3445">RANPAACESELGLKRSSGDNPTIRLASDSNSVK</sequence>
<comment type="caution">
    <text evidence="2">The sequence shown here is derived from an EMBL/GenBank/DDBJ whole genome shotgun (WGS) entry which is preliminary data.</text>
</comment>
<organism evidence="2 3">
    <name type="scientific">Trifolium medium</name>
    <dbReference type="NCBI Taxonomy" id="97028"/>
    <lineage>
        <taxon>Eukaryota</taxon>
        <taxon>Viridiplantae</taxon>
        <taxon>Streptophyta</taxon>
        <taxon>Embryophyta</taxon>
        <taxon>Tracheophyta</taxon>
        <taxon>Spermatophyta</taxon>
        <taxon>Magnoliopsida</taxon>
        <taxon>eudicotyledons</taxon>
        <taxon>Gunneridae</taxon>
        <taxon>Pentapetalae</taxon>
        <taxon>rosids</taxon>
        <taxon>fabids</taxon>
        <taxon>Fabales</taxon>
        <taxon>Fabaceae</taxon>
        <taxon>Papilionoideae</taxon>
        <taxon>50 kb inversion clade</taxon>
        <taxon>NPAAA clade</taxon>
        <taxon>Hologalegina</taxon>
        <taxon>IRL clade</taxon>
        <taxon>Trifolieae</taxon>
        <taxon>Trifolium</taxon>
    </lineage>
</organism>
<protein>
    <submittedName>
        <fullName evidence="2">Uncharacterized protein</fullName>
    </submittedName>
</protein>
<proteinExistence type="predicted"/>
<evidence type="ECO:0000256" key="1">
    <source>
        <dbReference type="SAM" id="MobiDB-lite"/>
    </source>
</evidence>
<dbReference type="EMBL" id="LXQA010761505">
    <property type="protein sequence ID" value="MCI69713.1"/>
    <property type="molecule type" value="Genomic_DNA"/>
</dbReference>
<evidence type="ECO:0000313" key="2">
    <source>
        <dbReference type="EMBL" id="MCI69713.1"/>
    </source>
</evidence>
<name>A0A392U8A6_9FABA</name>
<feature type="non-terminal residue" evidence="2">
    <location>
        <position position="1"/>
    </location>
</feature>
<feature type="region of interest" description="Disordered" evidence="1">
    <location>
        <begin position="1"/>
        <end position="33"/>
    </location>
</feature>
<keyword evidence="3" id="KW-1185">Reference proteome</keyword>
<evidence type="ECO:0000313" key="3">
    <source>
        <dbReference type="Proteomes" id="UP000265520"/>
    </source>
</evidence>
<dbReference type="AlphaFoldDB" id="A0A392U8A6"/>
<reference evidence="2 3" key="1">
    <citation type="journal article" date="2018" name="Front. Plant Sci.">
        <title>Red Clover (Trifolium pratense) and Zigzag Clover (T. medium) - A Picture of Genomic Similarities and Differences.</title>
        <authorList>
            <person name="Dluhosova J."/>
            <person name="Istvanek J."/>
            <person name="Nedelnik J."/>
            <person name="Repkova J."/>
        </authorList>
    </citation>
    <scope>NUCLEOTIDE SEQUENCE [LARGE SCALE GENOMIC DNA]</scope>
    <source>
        <strain evidence="3">cv. 10/8</strain>
        <tissue evidence="2">Leaf</tissue>
    </source>
</reference>
<accession>A0A392U8A6</accession>
<dbReference type="Proteomes" id="UP000265520">
    <property type="component" value="Unassembled WGS sequence"/>
</dbReference>